<dbReference type="PANTHER" id="PTHR43201">
    <property type="entry name" value="ACYL-COA SYNTHETASE"/>
    <property type="match status" value="1"/>
</dbReference>
<dbReference type="InterPro" id="IPR045851">
    <property type="entry name" value="AMP-bd_C_sf"/>
</dbReference>
<dbReference type="PROSITE" id="PS00455">
    <property type="entry name" value="AMP_BINDING"/>
    <property type="match status" value="1"/>
</dbReference>
<sequence>MVPTAPEATATLPGIALHRAETDPGCEALVAPEGRLTWSGLADRIRSLATALATDGVGPGVRVGVLLPNGIRWVVAALAVQHAGATVVPINTWYRSAEIAHVLDEAGIGLVITDGTVFGRDTLTELAAAGLSDRTADGRSGTIVWRADEPLPEMVGETDHAPTVPGARPDGLAYVLFTSGSTSRPKPVPLRHDRLLRNATEIGRRQHLKPGDRLWISAPFFFGYGCSNALPVALSHGVTLCIEERPTGDTSLEFIARERCTVYYGFGPTTRNLLAAPGFSSHDISALRTGTTGFTREDRRLVLEELGVTGICSVYGLTEAYGHSAMTDADDPPEIVLGTAGRVLDTQEIRIVDDEGRVVRTGGTGEIELRGCVIDGYLGDPALGEGAFREGGWLRTGDLGALDAEQRLRVVGRRKEMLKIKGINIAPIEVEELLCSHSDVDQAFVVGVEDRLGTEEMVAAVIPRGVPADDLARRLADHVRERAAGYKVPARIEVLAEDDVPLTDTGKFSKRLLRDMLSGGAR</sequence>
<dbReference type="Gene3D" id="3.30.300.30">
    <property type="match status" value="1"/>
</dbReference>
<keyword evidence="2" id="KW-0436">Ligase</keyword>
<dbReference type="InterPro" id="IPR020845">
    <property type="entry name" value="AMP-binding_CS"/>
</dbReference>
<dbReference type="InterPro" id="IPR042099">
    <property type="entry name" value="ANL_N_sf"/>
</dbReference>
<dbReference type="InterPro" id="IPR000873">
    <property type="entry name" value="AMP-dep_synth/lig_dom"/>
</dbReference>
<feature type="domain" description="AMP-binding enzyme C-terminal" evidence="4">
    <location>
        <begin position="429"/>
        <end position="507"/>
    </location>
</feature>
<evidence type="ECO:0000259" key="4">
    <source>
        <dbReference type="Pfam" id="PF13193"/>
    </source>
</evidence>
<dbReference type="Gene3D" id="3.40.50.12780">
    <property type="entry name" value="N-terminal domain of ligase-like"/>
    <property type="match status" value="1"/>
</dbReference>
<proteinExistence type="inferred from homology"/>
<dbReference type="InterPro" id="IPR025110">
    <property type="entry name" value="AMP-bd_C"/>
</dbReference>
<dbReference type="SUPFAM" id="SSF56801">
    <property type="entry name" value="Acetyl-CoA synthetase-like"/>
    <property type="match status" value="1"/>
</dbReference>
<name>A0ABV1KIL3_9PSEU</name>
<gene>
    <name evidence="5" type="ORF">WIS52_23495</name>
</gene>
<dbReference type="Pfam" id="PF13193">
    <property type="entry name" value="AMP-binding_C"/>
    <property type="match status" value="1"/>
</dbReference>
<evidence type="ECO:0000313" key="5">
    <source>
        <dbReference type="EMBL" id="MEQ3553447.1"/>
    </source>
</evidence>
<organism evidence="5 6">
    <name type="scientific">Pseudonocardia nematodicida</name>
    <dbReference type="NCBI Taxonomy" id="1206997"/>
    <lineage>
        <taxon>Bacteria</taxon>
        <taxon>Bacillati</taxon>
        <taxon>Actinomycetota</taxon>
        <taxon>Actinomycetes</taxon>
        <taxon>Pseudonocardiales</taxon>
        <taxon>Pseudonocardiaceae</taxon>
        <taxon>Pseudonocardia</taxon>
    </lineage>
</organism>
<keyword evidence="6" id="KW-1185">Reference proteome</keyword>
<accession>A0ABV1KIL3</accession>
<evidence type="ECO:0000256" key="2">
    <source>
        <dbReference type="ARBA" id="ARBA00022598"/>
    </source>
</evidence>
<feature type="domain" description="AMP-dependent synthetase/ligase" evidence="3">
    <location>
        <begin position="18"/>
        <end position="378"/>
    </location>
</feature>
<evidence type="ECO:0000256" key="1">
    <source>
        <dbReference type="ARBA" id="ARBA00006432"/>
    </source>
</evidence>
<dbReference type="RefSeq" id="WP_349300514.1">
    <property type="nucleotide sequence ID" value="NZ_JBEDNQ010000010.1"/>
</dbReference>
<dbReference type="CDD" id="cd04433">
    <property type="entry name" value="AFD_class_I"/>
    <property type="match status" value="1"/>
</dbReference>
<reference evidence="5 6" key="1">
    <citation type="submission" date="2024-03" db="EMBL/GenBank/DDBJ databases">
        <title>Draft genome sequence of Pseudonocardia nematodicida JCM 31783.</title>
        <authorList>
            <person name="Butdee W."/>
            <person name="Duangmal K."/>
        </authorList>
    </citation>
    <scope>NUCLEOTIDE SEQUENCE [LARGE SCALE GENOMIC DNA]</scope>
    <source>
        <strain evidence="5 6">JCM 31783</strain>
    </source>
</reference>
<dbReference type="EMBL" id="JBEDNQ010000010">
    <property type="protein sequence ID" value="MEQ3553447.1"/>
    <property type="molecule type" value="Genomic_DNA"/>
</dbReference>
<comment type="similarity">
    <text evidence="1">Belongs to the ATP-dependent AMP-binding enzyme family.</text>
</comment>
<dbReference type="Proteomes" id="UP001494902">
    <property type="component" value="Unassembled WGS sequence"/>
</dbReference>
<dbReference type="Pfam" id="PF00501">
    <property type="entry name" value="AMP-binding"/>
    <property type="match status" value="1"/>
</dbReference>
<evidence type="ECO:0000259" key="3">
    <source>
        <dbReference type="Pfam" id="PF00501"/>
    </source>
</evidence>
<dbReference type="PANTHER" id="PTHR43201:SF5">
    <property type="entry name" value="MEDIUM-CHAIN ACYL-COA LIGASE ACSF2, MITOCHONDRIAL"/>
    <property type="match status" value="1"/>
</dbReference>
<evidence type="ECO:0000313" key="6">
    <source>
        <dbReference type="Proteomes" id="UP001494902"/>
    </source>
</evidence>
<protein>
    <submittedName>
        <fullName evidence="5">Class I adenylate-forming enzyme family protein</fullName>
    </submittedName>
</protein>
<comment type="caution">
    <text evidence="5">The sequence shown here is derived from an EMBL/GenBank/DDBJ whole genome shotgun (WGS) entry which is preliminary data.</text>
</comment>